<evidence type="ECO:0000313" key="2">
    <source>
        <dbReference type="EMBL" id="PRQ27704.1"/>
    </source>
</evidence>
<dbReference type="Gramene" id="PRQ27704">
    <property type="protein sequence ID" value="PRQ27704"/>
    <property type="gene ID" value="RchiOBHm_Chr6g0308131"/>
</dbReference>
<gene>
    <name evidence="2" type="ORF">RchiOBHm_Chr6g0308131</name>
</gene>
<accession>A0A2P6Q0J6</accession>
<protein>
    <recommendedName>
        <fullName evidence="4">Secreted protein</fullName>
    </recommendedName>
</protein>
<evidence type="ECO:0008006" key="4">
    <source>
        <dbReference type="Google" id="ProtNLM"/>
    </source>
</evidence>
<reference evidence="2 3" key="1">
    <citation type="journal article" date="2018" name="Nat. Genet.">
        <title>The Rosa genome provides new insights in the design of modern roses.</title>
        <authorList>
            <person name="Bendahmane M."/>
        </authorList>
    </citation>
    <scope>NUCLEOTIDE SEQUENCE [LARGE SCALE GENOMIC DNA]</scope>
    <source>
        <strain evidence="3">cv. Old Blush</strain>
    </source>
</reference>
<evidence type="ECO:0000313" key="3">
    <source>
        <dbReference type="Proteomes" id="UP000238479"/>
    </source>
</evidence>
<feature type="signal peptide" evidence="1">
    <location>
        <begin position="1"/>
        <end position="18"/>
    </location>
</feature>
<organism evidence="2 3">
    <name type="scientific">Rosa chinensis</name>
    <name type="common">China rose</name>
    <dbReference type="NCBI Taxonomy" id="74649"/>
    <lineage>
        <taxon>Eukaryota</taxon>
        <taxon>Viridiplantae</taxon>
        <taxon>Streptophyta</taxon>
        <taxon>Embryophyta</taxon>
        <taxon>Tracheophyta</taxon>
        <taxon>Spermatophyta</taxon>
        <taxon>Magnoliopsida</taxon>
        <taxon>eudicotyledons</taxon>
        <taxon>Gunneridae</taxon>
        <taxon>Pentapetalae</taxon>
        <taxon>rosids</taxon>
        <taxon>fabids</taxon>
        <taxon>Rosales</taxon>
        <taxon>Rosaceae</taxon>
        <taxon>Rosoideae</taxon>
        <taxon>Rosoideae incertae sedis</taxon>
        <taxon>Rosa</taxon>
    </lineage>
</organism>
<dbReference type="EMBL" id="PDCK01000044">
    <property type="protein sequence ID" value="PRQ27704.1"/>
    <property type="molecule type" value="Genomic_DNA"/>
</dbReference>
<dbReference type="Proteomes" id="UP000238479">
    <property type="component" value="Chromosome 6"/>
</dbReference>
<feature type="chain" id="PRO_5015110198" description="Secreted protein" evidence="1">
    <location>
        <begin position="19"/>
        <end position="74"/>
    </location>
</feature>
<keyword evidence="1" id="KW-0732">Signal</keyword>
<evidence type="ECO:0000256" key="1">
    <source>
        <dbReference type="SAM" id="SignalP"/>
    </source>
</evidence>
<keyword evidence="3" id="KW-1185">Reference proteome</keyword>
<name>A0A2P6Q0J6_ROSCH</name>
<comment type="caution">
    <text evidence="2">The sequence shown here is derived from an EMBL/GenBank/DDBJ whole genome shotgun (WGS) entry which is preliminary data.</text>
</comment>
<sequence length="74" mass="7601">MLTAACIVLALACLLALASRTCSLFACLSACHPCPSLCAAPGSPSHRPRTAYSQCMGLPSVLSEVNPRVPLLAC</sequence>
<proteinExistence type="predicted"/>
<dbReference type="AlphaFoldDB" id="A0A2P6Q0J6"/>